<reference evidence="3" key="1">
    <citation type="journal article" date="2008" name="Nature">
        <title>The amphioxus genome and the evolution of the chordate karyotype.</title>
        <authorList>
            <consortium name="US DOE Joint Genome Institute (JGI-PGF)"/>
            <person name="Putnam N.H."/>
            <person name="Butts T."/>
            <person name="Ferrier D.E.K."/>
            <person name="Furlong R.F."/>
            <person name="Hellsten U."/>
            <person name="Kawashima T."/>
            <person name="Robinson-Rechavi M."/>
            <person name="Shoguchi E."/>
            <person name="Terry A."/>
            <person name="Yu J.-K."/>
            <person name="Benito-Gutierrez E.L."/>
            <person name="Dubchak I."/>
            <person name="Garcia-Fernandez J."/>
            <person name="Gibson-Brown J.J."/>
            <person name="Grigoriev I.V."/>
            <person name="Horton A.C."/>
            <person name="de Jong P.J."/>
            <person name="Jurka J."/>
            <person name="Kapitonov V.V."/>
            <person name="Kohara Y."/>
            <person name="Kuroki Y."/>
            <person name="Lindquist E."/>
            <person name="Lucas S."/>
            <person name="Osoegawa K."/>
            <person name="Pennacchio L.A."/>
            <person name="Salamov A.A."/>
            <person name="Satou Y."/>
            <person name="Sauka-Spengler T."/>
            <person name="Schmutz J."/>
            <person name="Shin-I T."/>
            <person name="Toyoda A."/>
            <person name="Bronner-Fraser M."/>
            <person name="Fujiyama A."/>
            <person name="Holland L.Z."/>
            <person name="Holland P.W.H."/>
            <person name="Satoh N."/>
            <person name="Rokhsar D.S."/>
        </authorList>
    </citation>
    <scope>NUCLEOTIDE SEQUENCE [LARGE SCALE GENOMIC DNA]</scope>
    <source>
        <strain evidence="3">S238N-H82</strain>
        <tissue evidence="3">Testes</tissue>
    </source>
</reference>
<keyword evidence="2" id="KW-1133">Transmembrane helix</keyword>
<keyword evidence="2" id="KW-0812">Transmembrane</keyword>
<evidence type="ECO:0000313" key="3">
    <source>
        <dbReference type="EMBL" id="EEN61216.1"/>
    </source>
</evidence>
<dbReference type="InParanoid" id="C3YEX2"/>
<evidence type="ECO:0000256" key="2">
    <source>
        <dbReference type="SAM" id="Phobius"/>
    </source>
</evidence>
<organism>
    <name type="scientific">Branchiostoma floridae</name>
    <name type="common">Florida lancelet</name>
    <name type="synonym">Amphioxus</name>
    <dbReference type="NCBI Taxonomy" id="7739"/>
    <lineage>
        <taxon>Eukaryota</taxon>
        <taxon>Metazoa</taxon>
        <taxon>Chordata</taxon>
        <taxon>Cephalochordata</taxon>
        <taxon>Leptocardii</taxon>
        <taxon>Amphioxiformes</taxon>
        <taxon>Branchiostomatidae</taxon>
        <taxon>Branchiostoma</taxon>
    </lineage>
</organism>
<dbReference type="EMBL" id="GG666507">
    <property type="protein sequence ID" value="EEN61216.1"/>
    <property type="molecule type" value="Genomic_DNA"/>
</dbReference>
<evidence type="ECO:0000256" key="1">
    <source>
        <dbReference type="SAM" id="MobiDB-lite"/>
    </source>
</evidence>
<accession>C3YEX2</accession>
<proteinExistence type="predicted"/>
<keyword evidence="2" id="KW-0472">Membrane</keyword>
<dbReference type="AlphaFoldDB" id="C3YEX2"/>
<protein>
    <submittedName>
        <fullName evidence="3">Uncharacterized protein</fullName>
    </submittedName>
</protein>
<gene>
    <name evidence="3" type="ORF">BRAFLDRAFT_80854</name>
</gene>
<dbReference type="InterPro" id="IPR029162">
    <property type="entry name" value="InaF-motif"/>
</dbReference>
<feature type="region of interest" description="Disordered" evidence="1">
    <location>
        <begin position="1"/>
        <end position="25"/>
    </location>
</feature>
<name>C3YEX2_BRAFL</name>
<feature type="transmembrane region" description="Helical" evidence="2">
    <location>
        <begin position="58"/>
        <end position="81"/>
    </location>
</feature>
<dbReference type="Pfam" id="PF15018">
    <property type="entry name" value="InaF-motif"/>
    <property type="match status" value="1"/>
</dbReference>
<sequence length="108" mass="11809">MTKARCPRQSAVDVPDTASREPPNLPKLLTQVTQFDISSSKLDERLSSREHIGNVERALLVVGYLFSISLVAIPLTVYYGFFWVQEPWVSPTVPAGACQCGNVSVGAE</sequence>